<evidence type="ECO:0000256" key="2">
    <source>
        <dbReference type="SAM" id="SignalP"/>
    </source>
</evidence>
<dbReference type="RefSeq" id="WP_198100695.1">
    <property type="nucleotide sequence ID" value="NZ_JAEDAL010000003.1"/>
</dbReference>
<dbReference type="PANTHER" id="PTHR35936">
    <property type="entry name" value="MEMBRANE-BOUND LYTIC MUREIN TRANSGLYCOSYLASE F"/>
    <property type="match status" value="1"/>
</dbReference>
<dbReference type="Pfam" id="PF00497">
    <property type="entry name" value="SBP_bac_3"/>
    <property type="match status" value="1"/>
</dbReference>
<protein>
    <submittedName>
        <fullName evidence="4">Transporter substrate-binding domain-containing protein</fullName>
    </submittedName>
</protein>
<evidence type="ECO:0000256" key="1">
    <source>
        <dbReference type="ARBA" id="ARBA00022729"/>
    </source>
</evidence>
<name>A0A931IY13_9BURK</name>
<dbReference type="EMBL" id="JAEDAL010000003">
    <property type="protein sequence ID" value="MBH9553095.1"/>
    <property type="molecule type" value="Genomic_DNA"/>
</dbReference>
<comment type="caution">
    <text evidence="4">The sequence shown here is derived from an EMBL/GenBank/DDBJ whole genome shotgun (WGS) entry which is preliminary data.</text>
</comment>
<sequence length="270" mass="30538">MRFFERQHRQILGGALALLGLGSAWAAEPLTLKTLQVCDDAAEWPPFTYFARDASGKPRPEVMGYSVDVLRAILQTAGIQLQVQLLPWVRCLREVESGGQFLLAVNASASPERQQRFWMTQPYYDITPTYFFSRKTFPNGVSIRSAADLRRYHVCGVHGYNYSFYGLTDAEVDRGALDFRRVIAKLHARRCEIGLQELEAVAGLKKIGPDVLADPDLGWAEVPGLPKGEFHMLVTRQHPQGEALYQFLNQGIKTLRDSGKLQELRRRYLP</sequence>
<dbReference type="SMART" id="SM00062">
    <property type="entry name" value="PBPb"/>
    <property type="match status" value="1"/>
</dbReference>
<gene>
    <name evidence="4" type="ORF">I7X43_09545</name>
</gene>
<dbReference type="SUPFAM" id="SSF53850">
    <property type="entry name" value="Periplasmic binding protein-like II"/>
    <property type="match status" value="1"/>
</dbReference>
<reference evidence="4" key="1">
    <citation type="submission" date="2020-12" db="EMBL/GenBank/DDBJ databases">
        <title>The genome sequence of Inhella sp. 4Y17.</title>
        <authorList>
            <person name="Liu Y."/>
        </authorList>
    </citation>
    <scope>NUCLEOTIDE SEQUENCE</scope>
    <source>
        <strain evidence="4">4Y10</strain>
    </source>
</reference>
<organism evidence="4 5">
    <name type="scientific">Inhella gelatinilytica</name>
    <dbReference type="NCBI Taxonomy" id="2795030"/>
    <lineage>
        <taxon>Bacteria</taxon>
        <taxon>Pseudomonadati</taxon>
        <taxon>Pseudomonadota</taxon>
        <taxon>Betaproteobacteria</taxon>
        <taxon>Burkholderiales</taxon>
        <taxon>Sphaerotilaceae</taxon>
        <taxon>Inhella</taxon>
    </lineage>
</organism>
<keyword evidence="5" id="KW-1185">Reference proteome</keyword>
<dbReference type="Gene3D" id="3.40.190.10">
    <property type="entry name" value="Periplasmic binding protein-like II"/>
    <property type="match status" value="2"/>
</dbReference>
<feature type="signal peptide" evidence="2">
    <location>
        <begin position="1"/>
        <end position="26"/>
    </location>
</feature>
<dbReference type="AlphaFoldDB" id="A0A931IY13"/>
<keyword evidence="1 2" id="KW-0732">Signal</keyword>
<dbReference type="Proteomes" id="UP000620139">
    <property type="component" value="Unassembled WGS sequence"/>
</dbReference>
<feature type="domain" description="Solute-binding protein family 3/N-terminal" evidence="3">
    <location>
        <begin position="34"/>
        <end position="270"/>
    </location>
</feature>
<dbReference type="PANTHER" id="PTHR35936:SF25">
    <property type="entry name" value="ABC TRANSPORTER SUBSTRATE-BINDING PROTEIN"/>
    <property type="match status" value="1"/>
</dbReference>
<evidence type="ECO:0000259" key="3">
    <source>
        <dbReference type="SMART" id="SM00062"/>
    </source>
</evidence>
<proteinExistence type="predicted"/>
<evidence type="ECO:0000313" key="4">
    <source>
        <dbReference type="EMBL" id="MBH9553095.1"/>
    </source>
</evidence>
<evidence type="ECO:0000313" key="5">
    <source>
        <dbReference type="Proteomes" id="UP000620139"/>
    </source>
</evidence>
<feature type="chain" id="PRO_5037796026" evidence="2">
    <location>
        <begin position="27"/>
        <end position="270"/>
    </location>
</feature>
<accession>A0A931IY13</accession>
<dbReference type="InterPro" id="IPR001638">
    <property type="entry name" value="Solute-binding_3/MltF_N"/>
</dbReference>